<accession>A0A0X2NM42</accession>
<dbReference type="Gene3D" id="2.130.10.10">
    <property type="entry name" value="YVTN repeat-like/Quinoprotein amine dehydrogenase"/>
    <property type="match status" value="1"/>
</dbReference>
<dbReference type="Proteomes" id="UP000182498">
    <property type="component" value="Unassembled WGS sequence"/>
</dbReference>
<evidence type="ECO:0008006" key="6">
    <source>
        <dbReference type="Google" id="ProtNLM"/>
    </source>
</evidence>
<evidence type="ECO:0000313" key="2">
    <source>
        <dbReference type="EMBL" id="CUU66567.1"/>
    </source>
</evidence>
<reference evidence="2" key="1">
    <citation type="submission" date="2015-11" db="EMBL/GenBank/DDBJ databases">
        <authorList>
            <person name="Zhang Y."/>
            <person name="Guo Z."/>
        </authorList>
    </citation>
    <scope>NUCLEOTIDE SEQUENCE [LARGE SCALE GENOMIC DNA]</scope>
    <source>
        <strain evidence="2">Mu292</strain>
    </source>
</reference>
<evidence type="ECO:0000256" key="1">
    <source>
        <dbReference type="SAM" id="SignalP"/>
    </source>
</evidence>
<reference evidence="4" key="2">
    <citation type="submission" date="2015-11" db="EMBL/GenBank/DDBJ databases">
        <authorList>
            <person name="Dugat-Bony E."/>
        </authorList>
    </citation>
    <scope>NUCLEOTIDE SEQUENCE [LARGE SCALE GENOMIC DNA]</scope>
    <source>
        <strain evidence="4">Mu292</strain>
    </source>
</reference>
<gene>
    <name evidence="3" type="ORF">CVA01_13190</name>
    <name evidence="2" type="ORF">CVAR292_01913</name>
</gene>
<evidence type="ECO:0000313" key="5">
    <source>
        <dbReference type="Proteomes" id="UP000319986"/>
    </source>
</evidence>
<proteinExistence type="predicted"/>
<dbReference type="PROSITE" id="PS51257">
    <property type="entry name" value="PROKAR_LIPOPROTEIN"/>
    <property type="match status" value="1"/>
</dbReference>
<evidence type="ECO:0000313" key="3">
    <source>
        <dbReference type="EMBL" id="GEC86005.1"/>
    </source>
</evidence>
<dbReference type="RefSeq" id="WP_014009964.1">
    <property type="nucleotide sequence ID" value="NZ_BJNT01000009.1"/>
</dbReference>
<organism evidence="2 4">
    <name type="scientific">Corynebacterium variabile</name>
    <dbReference type="NCBI Taxonomy" id="1727"/>
    <lineage>
        <taxon>Bacteria</taxon>
        <taxon>Bacillati</taxon>
        <taxon>Actinomycetota</taxon>
        <taxon>Actinomycetes</taxon>
        <taxon>Mycobacteriales</taxon>
        <taxon>Corynebacteriaceae</taxon>
        <taxon>Corynebacterium</taxon>
    </lineage>
</organism>
<keyword evidence="4" id="KW-1185">Reference proteome</keyword>
<dbReference type="OrthoDB" id="4422274at2"/>
<feature type="chain" id="PRO_5044547715" description="Secreted protein" evidence="1">
    <location>
        <begin position="24"/>
        <end position="362"/>
    </location>
</feature>
<sequence>MKRLSHKTVSTSVIALAATLTLAGCGGDSDDGDGETVVGVAATPEASPSGTGSDAVGEVTRGDTVTDLARVGLGEDAAGTDAVAVLGDGELAVGTLSEIADGSADTVTVDPTCDRVVSAPEGVILTCGDTVSVLDDSGKETRSLDIGSTVTGAAVVADGTVAVSTEGSDKVTWYDAEGDKKNSESATATPSGMVPVGNHRNTDEDGTAQWRVAVLDTQQSSVADIDMDKRQYNAALRVGQGLGTASASQNPDGVLVASDPRTDQALVYTLTDVIRHTQAVHTGPSPWAVQWDTGRQLMWVSTTGDNKLTGYSLASGTPVEVGQVDTVADVRQITDNPDGDLLLIGEDGTRQLIDAADLPVGK</sequence>
<dbReference type="OMA" id="LVMRFRY"/>
<dbReference type="InterPro" id="IPR015943">
    <property type="entry name" value="WD40/YVTN_repeat-like_dom_sf"/>
</dbReference>
<dbReference type="SUPFAM" id="SSF63829">
    <property type="entry name" value="Calcium-dependent phosphotriesterase"/>
    <property type="match status" value="1"/>
</dbReference>
<dbReference type="GeneID" id="82887462"/>
<reference evidence="3 5" key="3">
    <citation type="submission" date="2019-06" db="EMBL/GenBank/DDBJ databases">
        <title>Whole genome shotgun sequence of Corynebacterium variabile NBRC 15286.</title>
        <authorList>
            <person name="Hosoyama A."/>
            <person name="Uohara A."/>
            <person name="Ohji S."/>
            <person name="Ichikawa N."/>
        </authorList>
    </citation>
    <scope>NUCLEOTIDE SEQUENCE [LARGE SCALE GENOMIC DNA]</scope>
    <source>
        <strain evidence="3 5">NBRC 15286</strain>
    </source>
</reference>
<dbReference type="Proteomes" id="UP000319986">
    <property type="component" value="Unassembled WGS sequence"/>
</dbReference>
<feature type="signal peptide" evidence="1">
    <location>
        <begin position="1"/>
        <end position="23"/>
    </location>
</feature>
<keyword evidence="1" id="KW-0732">Signal</keyword>
<name>A0A0X2NM42_9CORY</name>
<protein>
    <recommendedName>
        <fullName evidence="6">Secreted protein</fullName>
    </recommendedName>
</protein>
<evidence type="ECO:0000313" key="4">
    <source>
        <dbReference type="Proteomes" id="UP000182498"/>
    </source>
</evidence>
<dbReference type="EMBL" id="FAUH01000012">
    <property type="protein sequence ID" value="CUU66567.1"/>
    <property type="molecule type" value="Genomic_DNA"/>
</dbReference>
<dbReference type="EMBL" id="BJNT01000009">
    <property type="protein sequence ID" value="GEC86005.1"/>
    <property type="molecule type" value="Genomic_DNA"/>
</dbReference>
<dbReference type="AlphaFoldDB" id="A0A0X2NM42"/>